<dbReference type="Proteomes" id="UP000287188">
    <property type="component" value="Unassembled WGS sequence"/>
</dbReference>
<dbReference type="PANTHER" id="PTHR30450">
    <property type="entry name" value="ABC TRANSPORTER PERMEASE"/>
    <property type="match status" value="1"/>
</dbReference>
<accession>A0A402AU48</accession>
<evidence type="ECO:0000256" key="5">
    <source>
        <dbReference type="ARBA" id="ARBA00022692"/>
    </source>
</evidence>
<dbReference type="GO" id="GO:0048473">
    <property type="term" value="P:D-methionine transmembrane transport"/>
    <property type="evidence" value="ECO:0007669"/>
    <property type="project" value="TreeGrafter"/>
</dbReference>
<evidence type="ECO:0000256" key="2">
    <source>
        <dbReference type="ARBA" id="ARBA00007069"/>
    </source>
</evidence>
<evidence type="ECO:0000256" key="4">
    <source>
        <dbReference type="ARBA" id="ARBA00022475"/>
    </source>
</evidence>
<feature type="transmembrane region" description="Helical" evidence="8">
    <location>
        <begin position="56"/>
        <end position="79"/>
    </location>
</feature>
<dbReference type="OrthoDB" id="9793490at2"/>
<keyword evidence="6 8" id="KW-1133">Transmembrane helix</keyword>
<keyword evidence="5 8" id="KW-0812">Transmembrane</keyword>
<dbReference type="PROSITE" id="PS50928">
    <property type="entry name" value="ABC_TM1"/>
    <property type="match status" value="1"/>
</dbReference>
<evidence type="ECO:0000256" key="7">
    <source>
        <dbReference type="ARBA" id="ARBA00023136"/>
    </source>
</evidence>
<name>A0A402AU48_9CHLR</name>
<dbReference type="InterPro" id="IPR051322">
    <property type="entry name" value="AA_ABC_Transporter_Permease"/>
</dbReference>
<dbReference type="NCBIfam" id="NF008049">
    <property type="entry name" value="PRK10782.1"/>
    <property type="match status" value="1"/>
</dbReference>
<organism evidence="10 11">
    <name type="scientific">Dictyobacter kobayashii</name>
    <dbReference type="NCBI Taxonomy" id="2014872"/>
    <lineage>
        <taxon>Bacteria</taxon>
        <taxon>Bacillati</taxon>
        <taxon>Chloroflexota</taxon>
        <taxon>Ktedonobacteria</taxon>
        <taxon>Ktedonobacterales</taxon>
        <taxon>Dictyobacteraceae</taxon>
        <taxon>Dictyobacter</taxon>
    </lineage>
</organism>
<feature type="domain" description="ABC transmembrane type-1" evidence="9">
    <location>
        <begin position="17"/>
        <end position="211"/>
    </location>
</feature>
<comment type="subcellular location">
    <subcellularLocation>
        <location evidence="1 8">Cell membrane</location>
        <topology evidence="1 8">Multi-pass membrane protein</topology>
    </subcellularLocation>
</comment>
<dbReference type="Gene3D" id="1.10.3720.10">
    <property type="entry name" value="MetI-like"/>
    <property type="match status" value="1"/>
</dbReference>
<evidence type="ECO:0000256" key="3">
    <source>
        <dbReference type="ARBA" id="ARBA00022448"/>
    </source>
</evidence>
<comment type="caution">
    <text evidence="10">The sequence shown here is derived from an EMBL/GenBank/DDBJ whole genome shotgun (WGS) entry which is preliminary data.</text>
</comment>
<comment type="similarity">
    <text evidence="2">Belongs to the binding-protein-dependent transport system permease family. CysTW subfamily.</text>
</comment>
<dbReference type="InterPro" id="IPR035906">
    <property type="entry name" value="MetI-like_sf"/>
</dbReference>
<dbReference type="CDD" id="cd06261">
    <property type="entry name" value="TM_PBP2"/>
    <property type="match status" value="1"/>
</dbReference>
<evidence type="ECO:0000256" key="6">
    <source>
        <dbReference type="ARBA" id="ARBA00022989"/>
    </source>
</evidence>
<dbReference type="EMBL" id="BIFS01000002">
    <property type="protein sequence ID" value="GCE22595.1"/>
    <property type="molecule type" value="Genomic_DNA"/>
</dbReference>
<dbReference type="Pfam" id="PF00528">
    <property type="entry name" value="BPD_transp_1"/>
    <property type="match status" value="1"/>
</dbReference>
<evidence type="ECO:0000256" key="1">
    <source>
        <dbReference type="ARBA" id="ARBA00004651"/>
    </source>
</evidence>
<dbReference type="RefSeq" id="WP_126555595.1">
    <property type="nucleotide sequence ID" value="NZ_BIFS01000002.1"/>
</dbReference>
<keyword evidence="7 8" id="KW-0472">Membrane</keyword>
<dbReference type="AlphaFoldDB" id="A0A402AU48"/>
<feature type="transmembrane region" description="Helical" evidence="8">
    <location>
        <begin position="20"/>
        <end position="44"/>
    </location>
</feature>
<dbReference type="SUPFAM" id="SSF161098">
    <property type="entry name" value="MetI-like"/>
    <property type="match status" value="1"/>
</dbReference>
<protein>
    <submittedName>
        <fullName evidence="10">ABC transporter permease</fullName>
    </submittedName>
</protein>
<dbReference type="InterPro" id="IPR000515">
    <property type="entry name" value="MetI-like"/>
</dbReference>
<dbReference type="GO" id="GO:0005886">
    <property type="term" value="C:plasma membrane"/>
    <property type="evidence" value="ECO:0007669"/>
    <property type="project" value="UniProtKB-SubCell"/>
</dbReference>
<evidence type="ECO:0000259" key="9">
    <source>
        <dbReference type="PROSITE" id="PS50928"/>
    </source>
</evidence>
<keyword evidence="3 8" id="KW-0813">Transport</keyword>
<gene>
    <name evidence="10" type="ORF">KDK_63950</name>
</gene>
<dbReference type="FunFam" id="1.10.3720.10:FF:000002">
    <property type="entry name" value="D-methionine ABC transporter permease MetI"/>
    <property type="match status" value="1"/>
</dbReference>
<evidence type="ECO:0000256" key="8">
    <source>
        <dbReference type="RuleBase" id="RU363032"/>
    </source>
</evidence>
<keyword evidence="11" id="KW-1185">Reference proteome</keyword>
<feature type="transmembrane region" description="Helical" evidence="8">
    <location>
        <begin position="150"/>
        <end position="172"/>
    </location>
</feature>
<sequence>MDWNYWSYLLPDLLQATQDTLWMVVISTIFTILIGLPLGILLVITDRNGLLQQTWLHQILGFIVNIGRSLPFIILLVAITPFTRLLVGTTIGTSAAIVPLTVAAIPFFGRVAETSLREVDSGVVEAAKAMGCNAWQIILKVLIPESLPSLILGIAITIISLIGYSAIAGAVGAGGLGDLAIRYGYQRFETPVMVVTVVLLIVLVQLIQWLGNTLAQRLTRHA</sequence>
<feature type="transmembrane region" description="Helical" evidence="8">
    <location>
        <begin position="85"/>
        <end position="108"/>
    </location>
</feature>
<proteinExistence type="inferred from homology"/>
<keyword evidence="4" id="KW-1003">Cell membrane</keyword>
<reference evidence="11" key="1">
    <citation type="submission" date="2018-12" db="EMBL/GenBank/DDBJ databases">
        <title>Tengunoibacter tsumagoiensis gen. nov., sp. nov., Dictyobacter kobayashii sp. nov., D. alpinus sp. nov., and D. joshuensis sp. nov. and description of Dictyobacteraceae fam. nov. within the order Ktedonobacterales isolated from Tengu-no-mugimeshi.</title>
        <authorList>
            <person name="Wang C.M."/>
            <person name="Zheng Y."/>
            <person name="Sakai Y."/>
            <person name="Toyoda A."/>
            <person name="Minakuchi Y."/>
            <person name="Abe K."/>
            <person name="Yokota A."/>
            <person name="Yabe S."/>
        </authorList>
    </citation>
    <scope>NUCLEOTIDE SEQUENCE [LARGE SCALE GENOMIC DNA]</scope>
    <source>
        <strain evidence="11">Uno11</strain>
    </source>
</reference>
<dbReference type="PANTHER" id="PTHR30450:SF1">
    <property type="entry name" value="D-METHIONINE TRANSPORT SYSTEM PERMEASE PROTEIN METI-RELATED"/>
    <property type="match status" value="1"/>
</dbReference>
<evidence type="ECO:0000313" key="10">
    <source>
        <dbReference type="EMBL" id="GCE22595.1"/>
    </source>
</evidence>
<feature type="transmembrane region" description="Helical" evidence="8">
    <location>
        <begin position="192"/>
        <end position="211"/>
    </location>
</feature>
<evidence type="ECO:0000313" key="11">
    <source>
        <dbReference type="Proteomes" id="UP000287188"/>
    </source>
</evidence>